<feature type="region of interest" description="Disordered" evidence="1">
    <location>
        <begin position="1"/>
        <end position="71"/>
    </location>
</feature>
<protein>
    <submittedName>
        <fullName evidence="2">Uncharacterized protein</fullName>
    </submittedName>
</protein>
<feature type="compositionally biased region" description="Polar residues" evidence="1">
    <location>
        <begin position="1"/>
        <end position="15"/>
    </location>
</feature>
<evidence type="ECO:0000313" key="3">
    <source>
        <dbReference type="Proteomes" id="UP001420932"/>
    </source>
</evidence>
<organism evidence="2 3">
    <name type="scientific">Stephania yunnanensis</name>
    <dbReference type="NCBI Taxonomy" id="152371"/>
    <lineage>
        <taxon>Eukaryota</taxon>
        <taxon>Viridiplantae</taxon>
        <taxon>Streptophyta</taxon>
        <taxon>Embryophyta</taxon>
        <taxon>Tracheophyta</taxon>
        <taxon>Spermatophyta</taxon>
        <taxon>Magnoliopsida</taxon>
        <taxon>Ranunculales</taxon>
        <taxon>Menispermaceae</taxon>
        <taxon>Menispermoideae</taxon>
        <taxon>Cissampelideae</taxon>
        <taxon>Stephania</taxon>
    </lineage>
</organism>
<feature type="compositionally biased region" description="Low complexity" evidence="1">
    <location>
        <begin position="22"/>
        <end position="32"/>
    </location>
</feature>
<proteinExistence type="predicted"/>
<evidence type="ECO:0000256" key="1">
    <source>
        <dbReference type="SAM" id="MobiDB-lite"/>
    </source>
</evidence>
<sequence>MPSLSPITAPSSVPPTQECLESTPTSPSSSPSKVVLPCYAPTSPETHVLEAITPPPTLPCSTPPTPSTPTN</sequence>
<gene>
    <name evidence="2" type="ORF">Syun_004480</name>
</gene>
<keyword evidence="3" id="KW-1185">Reference proteome</keyword>
<evidence type="ECO:0000313" key="2">
    <source>
        <dbReference type="EMBL" id="KAK9163578.1"/>
    </source>
</evidence>
<accession>A0AAP0L4H9</accession>
<comment type="caution">
    <text evidence="2">The sequence shown here is derived from an EMBL/GenBank/DDBJ whole genome shotgun (WGS) entry which is preliminary data.</text>
</comment>
<dbReference type="Proteomes" id="UP001420932">
    <property type="component" value="Unassembled WGS sequence"/>
</dbReference>
<name>A0AAP0L4H9_9MAGN</name>
<reference evidence="2 3" key="1">
    <citation type="submission" date="2024-01" db="EMBL/GenBank/DDBJ databases">
        <title>Genome assemblies of Stephania.</title>
        <authorList>
            <person name="Yang L."/>
        </authorList>
    </citation>
    <scope>NUCLEOTIDE SEQUENCE [LARGE SCALE GENOMIC DNA]</scope>
    <source>
        <strain evidence="2">YNDBR</strain>
        <tissue evidence="2">Leaf</tissue>
    </source>
</reference>
<dbReference type="AlphaFoldDB" id="A0AAP0L4H9"/>
<dbReference type="EMBL" id="JBBNAF010000002">
    <property type="protein sequence ID" value="KAK9163578.1"/>
    <property type="molecule type" value="Genomic_DNA"/>
</dbReference>
<feature type="compositionally biased region" description="Pro residues" evidence="1">
    <location>
        <begin position="53"/>
        <end position="71"/>
    </location>
</feature>